<organism evidence="7 8">
    <name type="scientific">Bdellovibrio bacteriovorus</name>
    <dbReference type="NCBI Taxonomy" id="959"/>
    <lineage>
        <taxon>Bacteria</taxon>
        <taxon>Pseudomonadati</taxon>
        <taxon>Bdellovibrionota</taxon>
        <taxon>Bdellovibrionia</taxon>
        <taxon>Bdellovibrionales</taxon>
        <taxon>Pseudobdellovibrionaceae</taxon>
        <taxon>Bdellovibrio</taxon>
    </lineage>
</organism>
<comment type="caution">
    <text evidence="7">The sequence shown here is derived from an EMBL/GenBank/DDBJ whole genome shotgun (WGS) entry which is preliminary data.</text>
</comment>
<evidence type="ECO:0000313" key="8">
    <source>
        <dbReference type="Proteomes" id="UP000075799"/>
    </source>
</evidence>
<dbReference type="PANTHER" id="PTHR12815">
    <property type="entry name" value="SORTING AND ASSEMBLY MACHINERY SAMM50 PROTEIN FAMILY MEMBER"/>
    <property type="match status" value="1"/>
</dbReference>
<feature type="chain" id="PRO_5007834312" description="POTRA domain-containing protein" evidence="5">
    <location>
        <begin position="24"/>
        <end position="931"/>
    </location>
</feature>
<keyword evidence="3" id="KW-0812">Transmembrane</keyword>
<keyword evidence="4" id="KW-0472">Membrane</keyword>
<evidence type="ECO:0000313" key="7">
    <source>
        <dbReference type="EMBL" id="KYG67752.1"/>
    </source>
</evidence>
<feature type="domain" description="POTRA" evidence="6">
    <location>
        <begin position="419"/>
        <end position="500"/>
    </location>
</feature>
<dbReference type="GO" id="GO:0019867">
    <property type="term" value="C:outer membrane"/>
    <property type="evidence" value="ECO:0007669"/>
    <property type="project" value="InterPro"/>
</dbReference>
<keyword evidence="2" id="KW-1134">Transmembrane beta strand</keyword>
<dbReference type="InterPro" id="IPR034746">
    <property type="entry name" value="POTRA"/>
</dbReference>
<dbReference type="OrthoDB" id="9814535at2"/>
<dbReference type="Gene3D" id="2.40.160.50">
    <property type="entry name" value="membrane protein fhac: a member of the omp85/tpsb transporter family"/>
    <property type="match status" value="1"/>
</dbReference>
<keyword evidence="5" id="KW-0732">Signal</keyword>
<feature type="domain" description="POTRA" evidence="6">
    <location>
        <begin position="92"/>
        <end position="169"/>
    </location>
</feature>
<dbReference type="InterPro" id="IPR039910">
    <property type="entry name" value="D15-like"/>
</dbReference>
<evidence type="ECO:0000256" key="5">
    <source>
        <dbReference type="SAM" id="SignalP"/>
    </source>
</evidence>
<dbReference type="InterPro" id="IPR000184">
    <property type="entry name" value="Bac_surfAg_D15"/>
</dbReference>
<dbReference type="InterPro" id="IPR010827">
    <property type="entry name" value="BamA/TamA_POTRA"/>
</dbReference>
<dbReference type="PROSITE" id="PS51779">
    <property type="entry name" value="POTRA"/>
    <property type="match status" value="3"/>
</dbReference>
<comment type="subcellular location">
    <subcellularLocation>
        <location evidence="1">Membrane</location>
    </subcellularLocation>
</comment>
<dbReference type="Pfam" id="PF01103">
    <property type="entry name" value="Omp85"/>
    <property type="match status" value="1"/>
</dbReference>
<evidence type="ECO:0000256" key="3">
    <source>
        <dbReference type="ARBA" id="ARBA00022692"/>
    </source>
</evidence>
<evidence type="ECO:0000256" key="1">
    <source>
        <dbReference type="ARBA" id="ARBA00004370"/>
    </source>
</evidence>
<accession>A0A162GBR5</accession>
<proteinExistence type="predicted"/>
<dbReference type="Proteomes" id="UP000075799">
    <property type="component" value="Unassembled WGS sequence"/>
</dbReference>
<dbReference type="EMBL" id="LUKD01000001">
    <property type="protein sequence ID" value="KYG67752.1"/>
    <property type="molecule type" value="Genomic_DNA"/>
</dbReference>
<protein>
    <recommendedName>
        <fullName evidence="6">POTRA domain-containing protein</fullName>
    </recommendedName>
</protein>
<evidence type="ECO:0000256" key="2">
    <source>
        <dbReference type="ARBA" id="ARBA00022452"/>
    </source>
</evidence>
<feature type="domain" description="POTRA" evidence="6">
    <location>
        <begin position="503"/>
        <end position="577"/>
    </location>
</feature>
<gene>
    <name evidence="7" type="ORF">AZI87_00250</name>
</gene>
<feature type="signal peptide" evidence="5">
    <location>
        <begin position="1"/>
        <end position="23"/>
    </location>
</feature>
<sequence length="931" mass="105942">MLPAKTLLSLFVFILLCASQAQAKKNLRYETLPAEVQEDLVKRFPQIEKEALSLEQLDEVIRYLQLKPEFENVRILDDGNGSPYRLDFQRTRIISKVSIDGISNISESEAGSTFGVKAGDVFDQQNLIEGAEKIRQLYAERGYLNAIVDIAMPPEGADQVGVEIKVTENKQTRVRNIVLQSPNDALNRELTKHLKGFLKDPFTDATLNELQKDAREYLKEKRYVRADLTGPTTEFSSDESEVSLIYRVDKTERYTFEYEGIRLLGAREIEKALDLDNYYSASPTIGSELAQKIRNYYLSKGHARAEVRAEEHEGRDPLHRRIVFKIEEGPQIKIQAVNITGRISKRQRYYVNFIEEHSSKVVDKGLYNKEDFDTGVQNLILELQNNGYLQAKLISTRTQYNRERDAVTLHVNLDEGPLTQIEEVDFSGNKDFSDEELIGVTGLKPGALRLGQIELAIARLKEFYHDRGYIEMLLLNEKQDLVTYDETNTKASLHFKILEGPQVRVASIVLEGNTFTKDYVLLKELEFTEGDLVTPYKVQESVARLQRTGFFGTVDIRTLEEKTNVANRTVVVKVTERDPGLLTFGAGATNERKLTLRGYAGVAYRNIMGTGRGASLRLEGNYNIADLKYLEHKVVFGYLEPYLFGTRLRGRINITRSTTVTDYEIHQASEVNSTTYSVEKDFTSHVLGVWDIWSLATIRDFGIDDVYPFPEDEQNIATTGPTLDLDFRDNPFNPTKGNFTRWNAEYSAPFLGSTGTIEYWKTTLSFTHYASVFELQKQPVVWANQVRGGYIKNLSTRDDGGVPWDKKGFTLGGQSTIRGYEAGTQEVFPNRDDLGLSENEKTYYLKTEAVMYLVKSEVRFPVYGNLGGAVFYDGGYVKIQDLSFEDYYRDSAGFGIRYNTPVGPLSLEWAWKLDARPSEEPWRFHLSIGTF</sequence>
<name>A0A162GBR5_BDEBC</name>
<dbReference type="PANTHER" id="PTHR12815:SF18">
    <property type="entry name" value="SORTING AND ASSEMBLY MACHINERY COMPONENT 50 HOMOLOG"/>
    <property type="match status" value="1"/>
</dbReference>
<reference evidence="7 8" key="1">
    <citation type="submission" date="2016-03" db="EMBL/GenBank/DDBJ databases">
        <authorList>
            <person name="Ploux O."/>
        </authorList>
    </citation>
    <scope>NUCLEOTIDE SEQUENCE [LARGE SCALE GENOMIC DNA]</scope>
    <source>
        <strain evidence="7 8">EC13</strain>
    </source>
</reference>
<dbReference type="Pfam" id="PF07244">
    <property type="entry name" value="POTRA"/>
    <property type="match status" value="4"/>
</dbReference>
<dbReference type="Gene3D" id="3.10.20.310">
    <property type="entry name" value="membrane protein fhac"/>
    <property type="match status" value="4"/>
</dbReference>
<dbReference type="AlphaFoldDB" id="A0A162GBR5"/>
<evidence type="ECO:0000259" key="6">
    <source>
        <dbReference type="PROSITE" id="PS51779"/>
    </source>
</evidence>
<dbReference type="RefSeq" id="WP_063204457.1">
    <property type="nucleotide sequence ID" value="NZ_LUKD01000001.1"/>
</dbReference>
<evidence type="ECO:0000256" key="4">
    <source>
        <dbReference type="ARBA" id="ARBA00023136"/>
    </source>
</evidence>